<name>A0ABC8UXH3_9AQUA</name>
<reference evidence="1 2" key="1">
    <citation type="submission" date="2024-02" db="EMBL/GenBank/DDBJ databases">
        <authorList>
            <person name="Vignale AGUSTIN F."/>
            <person name="Sosa J E."/>
            <person name="Modenutti C."/>
        </authorList>
    </citation>
    <scope>NUCLEOTIDE SEQUENCE [LARGE SCALE GENOMIC DNA]</scope>
</reference>
<dbReference type="Proteomes" id="UP001642360">
    <property type="component" value="Unassembled WGS sequence"/>
</dbReference>
<sequence length="166" mass="18647">MREQKTAIQGNALKDVRRFRNGQRIDPQRNQVARPLIRGRPSAIVDQLVFAALVLRSRPSMVRTTGPLTTSWPSSRSYAVYRKLRRTISSMVRRLSNWGTASLSRLRRCCRNLGECLRERLSVNTVSRPHPPPLPAPAPPAPATAARICSQTQLLAAGQLLRCRRS</sequence>
<dbReference type="EMBL" id="CAUOFW020009441">
    <property type="protein sequence ID" value="CAK9185785.1"/>
    <property type="molecule type" value="Genomic_DNA"/>
</dbReference>
<accession>A0ABC8UXH3</accession>
<dbReference type="AlphaFoldDB" id="A0ABC8UXH3"/>
<evidence type="ECO:0000313" key="2">
    <source>
        <dbReference type="Proteomes" id="UP001642360"/>
    </source>
</evidence>
<comment type="caution">
    <text evidence="1">The sequence shown here is derived from an EMBL/GenBank/DDBJ whole genome shotgun (WGS) entry which is preliminary data.</text>
</comment>
<keyword evidence="2" id="KW-1185">Reference proteome</keyword>
<gene>
    <name evidence="1" type="ORF">ILEXP_LOCUS56220</name>
</gene>
<proteinExistence type="predicted"/>
<protein>
    <submittedName>
        <fullName evidence="1">Uncharacterized protein</fullName>
    </submittedName>
</protein>
<evidence type="ECO:0000313" key="1">
    <source>
        <dbReference type="EMBL" id="CAK9185785.1"/>
    </source>
</evidence>
<organism evidence="1 2">
    <name type="scientific">Ilex paraguariensis</name>
    <name type="common">yerba mate</name>
    <dbReference type="NCBI Taxonomy" id="185542"/>
    <lineage>
        <taxon>Eukaryota</taxon>
        <taxon>Viridiplantae</taxon>
        <taxon>Streptophyta</taxon>
        <taxon>Embryophyta</taxon>
        <taxon>Tracheophyta</taxon>
        <taxon>Spermatophyta</taxon>
        <taxon>Magnoliopsida</taxon>
        <taxon>eudicotyledons</taxon>
        <taxon>Gunneridae</taxon>
        <taxon>Pentapetalae</taxon>
        <taxon>asterids</taxon>
        <taxon>campanulids</taxon>
        <taxon>Aquifoliales</taxon>
        <taxon>Aquifoliaceae</taxon>
        <taxon>Ilex</taxon>
    </lineage>
</organism>